<dbReference type="GO" id="GO:0016491">
    <property type="term" value="F:oxidoreductase activity"/>
    <property type="evidence" value="ECO:0007669"/>
    <property type="project" value="UniProtKB-KW"/>
</dbReference>
<dbReference type="Proteomes" id="UP000251577">
    <property type="component" value="Unassembled WGS sequence"/>
</dbReference>
<dbReference type="InterPro" id="IPR016166">
    <property type="entry name" value="FAD-bd_PCMH"/>
</dbReference>
<evidence type="ECO:0000256" key="7">
    <source>
        <dbReference type="PIRSR" id="PIRSR625650-3"/>
    </source>
</evidence>
<dbReference type="InterPro" id="IPR016167">
    <property type="entry name" value="FAD-bd_PCMH_sub1"/>
</dbReference>
<comment type="caution">
    <text evidence="11">The sequence shown here is derived from an EMBL/GenBank/DDBJ whole genome shotgun (WGS) entry which is preliminary data.</text>
</comment>
<evidence type="ECO:0000259" key="10">
    <source>
        <dbReference type="PROSITE" id="PS51387"/>
    </source>
</evidence>
<dbReference type="Pfam" id="PF02913">
    <property type="entry name" value="FAD-oxidase_C"/>
    <property type="match status" value="1"/>
</dbReference>
<dbReference type="InterPro" id="IPR016169">
    <property type="entry name" value="FAD-bd_PCMH_sub2"/>
</dbReference>
<dbReference type="InterPro" id="IPR025650">
    <property type="entry name" value="Alkyl-DHAP_Synthase"/>
</dbReference>
<sequence>MEFNLWGTPDEAKDLSASVKKMLHKMLGVTEPSPRRELSEVRLSPVQLSDADLAELQGIVGAEYVSTQQEQRAPRARGKSYLDLVDWRLDQVIAAPDAVVAPGSEEEVLAVLQWCSQQSVAVVPFGGGTSVVGGLSPLAGDHRAVISVDLARFDQCEDVDAESGLATLGAGLSGPHAEMLLAQHGLQIGHFPQSFPYASIGGFAATRSSGQNSAGYGRFDEMVRELTVVTPKGILHPGQASPATAAGPQLKQLFLGSEGLFGIITRVRLRVHPIPETKLYEAFSFPTFADGVRALRTVEQTGAGPTVLRLSDEIESSVNLTSTDKIGEQDESAHTGCLAITLFEGTTQHAQSRHQETRALMQRLGGESLGEGPARKWEEGRFGAPVLRDSLMDAGALCETLETATDWSNVPRLKKAVGEALAKALVHDGTPALIMCHVSHVYAEGCSLYFTIVGAAGPQPQARWRAAKQAATQAIADNGGTVTHHHAVGTDHLPWMDAEIGALGIEILRAVKREVDPEGILNPGKTFDLSAQSRVGAGNGPAATPAASGASTLSPAIDEGGEGQ</sequence>
<dbReference type="InterPro" id="IPR004113">
    <property type="entry name" value="FAD-bd_oxidored_4_C"/>
</dbReference>
<gene>
    <name evidence="11" type="ORF">DLJ54_00845</name>
</gene>
<dbReference type="PROSITE" id="PS51387">
    <property type="entry name" value="FAD_PCMH"/>
    <property type="match status" value="1"/>
</dbReference>
<feature type="compositionally biased region" description="Low complexity" evidence="9">
    <location>
        <begin position="540"/>
        <end position="556"/>
    </location>
</feature>
<keyword evidence="4" id="KW-0560">Oxidoreductase</keyword>
<dbReference type="RefSeq" id="WP_113630005.1">
    <property type="nucleotide sequence ID" value="NZ_QHCV01000005.1"/>
</dbReference>
<keyword evidence="12" id="KW-1185">Reference proteome</keyword>
<dbReference type="GO" id="GO:0071949">
    <property type="term" value="F:FAD binding"/>
    <property type="evidence" value="ECO:0007669"/>
    <property type="project" value="InterPro"/>
</dbReference>
<keyword evidence="2" id="KW-0285">Flavoprotein</keyword>
<evidence type="ECO:0000256" key="4">
    <source>
        <dbReference type="ARBA" id="ARBA00023002"/>
    </source>
</evidence>
<evidence type="ECO:0000256" key="8">
    <source>
        <dbReference type="PIRSR" id="PIRSR625650-4"/>
    </source>
</evidence>
<protein>
    <submittedName>
        <fullName evidence="11">FAD-binding oxidoreductase</fullName>
    </submittedName>
</protein>
<comment type="similarity">
    <text evidence="1">Belongs to the FAD-binding oxidoreductase/transferase type 4 family.</text>
</comment>
<dbReference type="PANTHER" id="PTHR46568:SF1">
    <property type="entry name" value="ALKYLDIHYDROXYACETONEPHOSPHATE SYNTHASE, PEROXISOMAL"/>
    <property type="match status" value="1"/>
</dbReference>
<dbReference type="PANTHER" id="PTHR46568">
    <property type="entry name" value="ALKYLDIHYDROXYACETONEPHOSPHATE SYNTHASE, PEROXISOMAL"/>
    <property type="match status" value="1"/>
</dbReference>
<feature type="site" description="Important for enzyme activity" evidence="8">
    <location>
        <position position="309"/>
    </location>
</feature>
<dbReference type="Gene3D" id="1.10.45.10">
    <property type="entry name" value="Vanillyl-alcohol Oxidase, Chain A, domain 4"/>
    <property type="match status" value="1"/>
</dbReference>
<reference evidence="11 12" key="1">
    <citation type="journal article" date="2018" name="Syst. Appl. Microbiol.">
        <title>Corynebacterium heidelbergense sp. nov., isolated from the preen glands of Egyptian geese (Alopochen aegyptiacus).</title>
        <authorList>
            <person name="Braun M.S."/>
            <person name="Wang E."/>
            <person name="Zimmermann S."/>
            <person name="Wink M."/>
        </authorList>
    </citation>
    <scope>NUCLEOTIDE SEQUENCE [LARGE SCALE GENOMIC DNA]</scope>
    <source>
        <strain evidence="11 12">647</strain>
    </source>
</reference>
<evidence type="ECO:0000256" key="2">
    <source>
        <dbReference type="ARBA" id="ARBA00022630"/>
    </source>
</evidence>
<dbReference type="GO" id="GO:0008610">
    <property type="term" value="P:lipid biosynthetic process"/>
    <property type="evidence" value="ECO:0007669"/>
    <property type="project" value="InterPro"/>
</dbReference>
<evidence type="ECO:0000256" key="9">
    <source>
        <dbReference type="SAM" id="MobiDB-lite"/>
    </source>
</evidence>
<dbReference type="Gene3D" id="3.30.465.10">
    <property type="match status" value="1"/>
</dbReference>
<evidence type="ECO:0000313" key="11">
    <source>
        <dbReference type="EMBL" id="RAV32993.1"/>
    </source>
</evidence>
<evidence type="ECO:0000256" key="3">
    <source>
        <dbReference type="ARBA" id="ARBA00022827"/>
    </source>
</evidence>
<name>A0A364V8K1_9CORY</name>
<feature type="binding site" evidence="7">
    <location>
        <begin position="124"/>
        <end position="130"/>
    </location>
    <ligand>
        <name>FAD</name>
        <dbReference type="ChEBI" id="CHEBI:57692"/>
    </ligand>
</feature>
<dbReference type="Gene3D" id="3.30.300.330">
    <property type="match status" value="1"/>
</dbReference>
<dbReference type="EMBL" id="QHCV01000005">
    <property type="protein sequence ID" value="RAV32993.1"/>
    <property type="molecule type" value="Genomic_DNA"/>
</dbReference>
<feature type="binding site" evidence="7">
    <location>
        <begin position="258"/>
        <end position="264"/>
    </location>
    <ligand>
        <name>FAD</name>
        <dbReference type="ChEBI" id="CHEBI:57692"/>
    </ligand>
</feature>
<dbReference type="AlphaFoldDB" id="A0A364V8K1"/>
<comment type="cofactor">
    <cofactor evidence="7">
        <name>FAD</name>
        <dbReference type="ChEBI" id="CHEBI:57692"/>
    </cofactor>
</comment>
<dbReference type="Gene3D" id="3.30.70.3450">
    <property type="match status" value="1"/>
</dbReference>
<evidence type="ECO:0000313" key="12">
    <source>
        <dbReference type="Proteomes" id="UP000251577"/>
    </source>
</evidence>
<feature type="active site" description="Proton donor/acceptor" evidence="5">
    <location>
        <position position="449"/>
    </location>
</feature>
<feature type="binding site" evidence="6">
    <location>
        <position position="388"/>
    </location>
    <ligand>
        <name>substrate</name>
    </ligand>
</feature>
<dbReference type="SUPFAM" id="SSF55103">
    <property type="entry name" value="FAD-linked oxidases, C-terminal domain"/>
    <property type="match status" value="1"/>
</dbReference>
<dbReference type="SUPFAM" id="SSF56176">
    <property type="entry name" value="FAD-binding/transporter-associated domain-like"/>
    <property type="match status" value="1"/>
</dbReference>
<proteinExistence type="inferred from homology"/>
<keyword evidence="3 7" id="KW-0274">FAD</keyword>
<evidence type="ECO:0000256" key="1">
    <source>
        <dbReference type="ARBA" id="ARBA00008000"/>
    </source>
</evidence>
<evidence type="ECO:0000256" key="6">
    <source>
        <dbReference type="PIRSR" id="PIRSR625650-2"/>
    </source>
</evidence>
<dbReference type="InterPro" id="IPR016164">
    <property type="entry name" value="FAD-linked_Oxase-like_C"/>
</dbReference>
<dbReference type="InterPro" id="IPR006094">
    <property type="entry name" value="Oxid_FAD_bind_N"/>
</dbReference>
<dbReference type="GO" id="GO:0008609">
    <property type="term" value="F:alkylglycerone-phosphate synthase activity"/>
    <property type="evidence" value="ECO:0007669"/>
    <property type="project" value="InterPro"/>
</dbReference>
<dbReference type="Gene3D" id="3.30.43.10">
    <property type="entry name" value="Uridine Diphospho-n-acetylenolpyruvylglucosamine Reductase, domain 2"/>
    <property type="match status" value="1"/>
</dbReference>
<dbReference type="InterPro" id="IPR016171">
    <property type="entry name" value="Vanillyl_alc_oxidase_C-sub2"/>
</dbReference>
<dbReference type="Pfam" id="PF01565">
    <property type="entry name" value="FAD_binding_4"/>
    <property type="match status" value="1"/>
</dbReference>
<evidence type="ECO:0000256" key="5">
    <source>
        <dbReference type="PIRSR" id="PIRSR625650-1"/>
    </source>
</evidence>
<dbReference type="InterPro" id="IPR036318">
    <property type="entry name" value="FAD-bd_PCMH-like_sf"/>
</dbReference>
<feature type="region of interest" description="Disordered" evidence="9">
    <location>
        <begin position="532"/>
        <end position="564"/>
    </location>
</feature>
<feature type="binding site" evidence="7">
    <location>
        <begin position="206"/>
        <end position="209"/>
    </location>
    <ligand>
        <name>FAD</name>
        <dbReference type="ChEBI" id="CHEBI:57692"/>
    </ligand>
</feature>
<accession>A0A364V8K1</accession>
<organism evidence="11 12">
    <name type="scientific">Corynebacterium heidelbergense</name>
    <dbReference type="NCBI Taxonomy" id="2055947"/>
    <lineage>
        <taxon>Bacteria</taxon>
        <taxon>Bacillati</taxon>
        <taxon>Actinomycetota</taxon>
        <taxon>Actinomycetes</taxon>
        <taxon>Mycobacteriales</taxon>
        <taxon>Corynebacteriaceae</taxon>
        <taxon>Corynebacterium</taxon>
    </lineage>
</organism>
<feature type="domain" description="FAD-binding PCMH-type" evidence="10">
    <location>
        <begin position="92"/>
        <end position="274"/>
    </location>
</feature>